<accession>A0A1J5Q7D8</accession>
<comment type="caution">
    <text evidence="1">The sequence shown here is derived from an EMBL/GenBank/DDBJ whole genome shotgun (WGS) entry which is preliminary data.</text>
</comment>
<dbReference type="EMBL" id="MLJW01001192">
    <property type="protein sequence ID" value="OIQ79566.1"/>
    <property type="molecule type" value="Genomic_DNA"/>
</dbReference>
<proteinExistence type="predicted"/>
<dbReference type="AntiFam" id="ANF00129">
    <property type="entry name" value="Shadow ORF (opposite rpoB)"/>
</dbReference>
<protein>
    <submittedName>
        <fullName evidence="1">Uncharacterized protein</fullName>
    </submittedName>
</protein>
<name>A0A1J5Q7D8_9ZZZZ</name>
<dbReference type="AlphaFoldDB" id="A0A1J5Q7D8"/>
<sequence>MRLAAIVLEEHAGAAVQLRDDDALGAVDDEGAGGGHERDLAHVDLLLLDLLDFLGGGFAVENHQANPGAQRAGEGQSALLALLDIEGRLAEIEMHELQAGIARVRDDRKDRRECRLQALVLPLRCRDSGLQKLRIGLKLCRQQEGHVKHGSALGKALADALFFGVGVGHDRSDLMSDGKGQKTMLAEEGSLLNTLL</sequence>
<reference evidence="1" key="1">
    <citation type="submission" date="2016-10" db="EMBL/GenBank/DDBJ databases">
        <title>Sequence of Gallionella enrichment culture.</title>
        <authorList>
            <person name="Poehlein A."/>
            <person name="Muehling M."/>
            <person name="Daniel R."/>
        </authorList>
    </citation>
    <scope>NUCLEOTIDE SEQUENCE</scope>
</reference>
<evidence type="ECO:0000313" key="1">
    <source>
        <dbReference type="EMBL" id="OIQ79566.1"/>
    </source>
</evidence>
<gene>
    <name evidence="1" type="ORF">GALL_386850</name>
</gene>
<organism evidence="1">
    <name type="scientific">mine drainage metagenome</name>
    <dbReference type="NCBI Taxonomy" id="410659"/>
    <lineage>
        <taxon>unclassified sequences</taxon>
        <taxon>metagenomes</taxon>
        <taxon>ecological metagenomes</taxon>
    </lineage>
</organism>